<reference evidence="1 2" key="1">
    <citation type="submission" date="2018-08" db="EMBL/GenBank/DDBJ databases">
        <title>Genomic Encyclopedia of Archaeal and Bacterial Type Strains, Phase II (KMG-II): from individual species to whole genera.</title>
        <authorList>
            <person name="Goeker M."/>
        </authorList>
    </citation>
    <scope>NUCLEOTIDE SEQUENCE [LARGE SCALE GENOMIC DNA]</scope>
    <source>
        <strain evidence="1 2">DSM 100880</strain>
    </source>
</reference>
<proteinExistence type="predicted"/>
<dbReference type="AlphaFoldDB" id="A0A3E0EUD1"/>
<dbReference type="InterPro" id="IPR005198">
    <property type="entry name" value="Glyco_hydro_76"/>
</dbReference>
<comment type="caution">
    <text evidence="1">The sequence shown here is derived from an EMBL/GenBank/DDBJ whole genome shotgun (WGS) entry which is preliminary data.</text>
</comment>
<name>A0A3E0EUD1_9FLAO</name>
<dbReference type="OrthoDB" id="2505409at2"/>
<dbReference type="Proteomes" id="UP000257136">
    <property type="component" value="Unassembled WGS sequence"/>
</dbReference>
<keyword evidence="2" id="KW-1185">Reference proteome</keyword>
<dbReference type="RefSeq" id="WP_115809648.1">
    <property type="nucleotide sequence ID" value="NZ_QUNI01000001.1"/>
</dbReference>
<dbReference type="Pfam" id="PF03663">
    <property type="entry name" value="Glyco_hydro_76"/>
    <property type="match status" value="1"/>
</dbReference>
<keyword evidence="1" id="KW-0378">Hydrolase</keyword>
<dbReference type="InterPro" id="IPR008928">
    <property type="entry name" value="6-hairpin_glycosidase_sf"/>
</dbReference>
<accession>A0A3E0EUD1</accession>
<gene>
    <name evidence="1" type="ORF">C8P67_101309</name>
</gene>
<dbReference type="GO" id="GO:0005975">
    <property type="term" value="P:carbohydrate metabolic process"/>
    <property type="evidence" value="ECO:0007669"/>
    <property type="project" value="InterPro"/>
</dbReference>
<dbReference type="PANTHER" id="PTHR47791">
    <property type="entry name" value="MEIOTICALLY UP-REGULATED GENE 191 PROTEIN"/>
    <property type="match status" value="1"/>
</dbReference>
<dbReference type="SUPFAM" id="SSF48208">
    <property type="entry name" value="Six-hairpin glycosidases"/>
    <property type="match status" value="1"/>
</dbReference>
<evidence type="ECO:0000313" key="2">
    <source>
        <dbReference type="Proteomes" id="UP000257136"/>
    </source>
</evidence>
<dbReference type="GO" id="GO:0016787">
    <property type="term" value="F:hydrolase activity"/>
    <property type="evidence" value="ECO:0007669"/>
    <property type="project" value="UniProtKB-KW"/>
</dbReference>
<dbReference type="Gene3D" id="1.50.10.20">
    <property type="match status" value="1"/>
</dbReference>
<protein>
    <submittedName>
        <fullName evidence="1">Glycosyl hydrolase family 76</fullName>
    </submittedName>
</protein>
<organism evidence="1 2">
    <name type="scientific">Flavobacterium aquicola</name>
    <dbReference type="NCBI Taxonomy" id="1682742"/>
    <lineage>
        <taxon>Bacteria</taxon>
        <taxon>Pseudomonadati</taxon>
        <taxon>Bacteroidota</taxon>
        <taxon>Flavobacteriia</taxon>
        <taxon>Flavobacteriales</taxon>
        <taxon>Flavobacteriaceae</taxon>
        <taxon>Flavobacterium</taxon>
    </lineage>
</organism>
<dbReference type="InterPro" id="IPR053169">
    <property type="entry name" value="MUG_Protein"/>
</dbReference>
<dbReference type="PANTHER" id="PTHR47791:SF4">
    <property type="entry name" value="(PUTATIVE SECRETED PROTEIN)-RELATED"/>
    <property type="match status" value="1"/>
</dbReference>
<evidence type="ECO:0000313" key="1">
    <source>
        <dbReference type="EMBL" id="REH01825.1"/>
    </source>
</evidence>
<sequence>MNRRKGSLVLIALIVIFSSFTLVKKTNAENNYYKNEMQHLHTAIEHHFHDAVSGYYFVDLDPAKRETKFGHKREYSWLWALCAMFEATNEIEKVDKNAHLVAGIFKSMQYYYDPAPPKPGYGEYIVKLSKGQRYFDDNQWIGITGLDIYERTGNKKYFELGKSMYDFMMTASDTTLGGGLYWRENDFETKNTCSNGPGVLVALKLYKATKEKKYLDTALKIYDWTNKRLQTPEGLFYDNIKIKDQSIGKAIFSYNTGTMLQSNVYLYEITGEKKYLERANKIADNSLEYFYGSGKFRDGYWFNAVLLRGYQQLLNHNKDMKYVLGFKKCLDNALKENKNDKGLFAAKDGIYNLVEHGGMLEILARFAHLEDRYDLGISK</sequence>
<dbReference type="EMBL" id="QUNI01000001">
    <property type="protein sequence ID" value="REH01825.1"/>
    <property type="molecule type" value="Genomic_DNA"/>
</dbReference>